<dbReference type="FunFam" id="3.60.40.10:FF:000058">
    <property type="entry name" value="Stage II sporulation protein E"/>
    <property type="match status" value="1"/>
</dbReference>
<keyword evidence="5" id="KW-1185">Reference proteome</keyword>
<dbReference type="AlphaFoldDB" id="A0A8J3M578"/>
<protein>
    <submittedName>
        <fullName evidence="4">Membrane protein</fullName>
    </submittedName>
</protein>
<evidence type="ECO:0000313" key="4">
    <source>
        <dbReference type="EMBL" id="GIG79416.1"/>
    </source>
</evidence>
<proteinExistence type="predicted"/>
<dbReference type="GO" id="GO:0016791">
    <property type="term" value="F:phosphatase activity"/>
    <property type="evidence" value="ECO:0007669"/>
    <property type="project" value="TreeGrafter"/>
</dbReference>
<accession>A0A8J3M578</accession>
<feature type="transmembrane region" description="Helical" evidence="2">
    <location>
        <begin position="71"/>
        <end position="91"/>
    </location>
</feature>
<name>A0A8J3M578_9ACTN</name>
<evidence type="ECO:0000313" key="5">
    <source>
        <dbReference type="Proteomes" id="UP000630097"/>
    </source>
</evidence>
<evidence type="ECO:0000259" key="3">
    <source>
        <dbReference type="SMART" id="SM00331"/>
    </source>
</evidence>
<reference evidence="4 5" key="1">
    <citation type="submission" date="2021-01" db="EMBL/GenBank/DDBJ databases">
        <title>Whole genome shotgun sequence of Planotetraspora kaengkrachanensis NBRC 104272.</title>
        <authorList>
            <person name="Komaki H."/>
            <person name="Tamura T."/>
        </authorList>
    </citation>
    <scope>NUCLEOTIDE SEQUENCE [LARGE SCALE GENOMIC DNA]</scope>
    <source>
        <strain evidence="4 5">NBRC 104272</strain>
    </source>
</reference>
<keyword evidence="2" id="KW-0812">Transmembrane</keyword>
<dbReference type="Gene3D" id="3.60.40.10">
    <property type="entry name" value="PPM-type phosphatase domain"/>
    <property type="match status" value="1"/>
</dbReference>
<dbReference type="InterPro" id="IPR036457">
    <property type="entry name" value="PPM-type-like_dom_sf"/>
</dbReference>
<keyword evidence="1" id="KW-0378">Hydrolase</keyword>
<dbReference type="SMART" id="SM00331">
    <property type="entry name" value="PP2C_SIG"/>
    <property type="match status" value="1"/>
</dbReference>
<feature type="transmembrane region" description="Helical" evidence="2">
    <location>
        <begin position="97"/>
        <end position="118"/>
    </location>
</feature>
<feature type="domain" description="PPM-type phosphatase" evidence="3">
    <location>
        <begin position="149"/>
        <end position="362"/>
    </location>
</feature>
<dbReference type="InterPro" id="IPR001932">
    <property type="entry name" value="PPM-type_phosphatase-like_dom"/>
</dbReference>
<dbReference type="Proteomes" id="UP000630097">
    <property type="component" value="Unassembled WGS sequence"/>
</dbReference>
<evidence type="ECO:0000256" key="2">
    <source>
        <dbReference type="SAM" id="Phobius"/>
    </source>
</evidence>
<dbReference type="PANTHER" id="PTHR43156:SF2">
    <property type="entry name" value="STAGE II SPORULATION PROTEIN E"/>
    <property type="match status" value="1"/>
</dbReference>
<dbReference type="PANTHER" id="PTHR43156">
    <property type="entry name" value="STAGE II SPORULATION PROTEIN E-RELATED"/>
    <property type="match status" value="1"/>
</dbReference>
<dbReference type="InterPro" id="IPR052016">
    <property type="entry name" value="Bact_Sigma-Reg"/>
</dbReference>
<keyword evidence="2" id="KW-1133">Transmembrane helix</keyword>
<comment type="caution">
    <text evidence="4">The sequence shown here is derived from an EMBL/GenBank/DDBJ whole genome shotgun (WGS) entry which is preliminary data.</text>
</comment>
<keyword evidence="2" id="KW-0472">Membrane</keyword>
<organism evidence="4 5">
    <name type="scientific">Planotetraspora kaengkrachanensis</name>
    <dbReference type="NCBI Taxonomy" id="575193"/>
    <lineage>
        <taxon>Bacteria</taxon>
        <taxon>Bacillati</taxon>
        <taxon>Actinomycetota</taxon>
        <taxon>Actinomycetes</taxon>
        <taxon>Streptosporangiales</taxon>
        <taxon>Streptosporangiaceae</taxon>
        <taxon>Planotetraspora</taxon>
    </lineage>
</organism>
<dbReference type="Pfam" id="PF07228">
    <property type="entry name" value="SpoIIE"/>
    <property type="match status" value="1"/>
</dbReference>
<sequence length="362" mass="38758">MAPGGSGRTTRKGALAPLQTYSQKLLWSLPFAVMAVVALIDLLNGPRLGFLSLLTLGPTFASVSGSVRRTALIGAIALALSLPLAAYNHVLGRTQNYVTLTTIIAITGASMLASRLRIERERELANVRLVAEAAQRVLLRPVPRQAGNMRVALSYTSAAAEAQIGGDLYEVATTPQGVRLLIGDVQGKGLDAVETAAWVLGAFREAAYDKEELPDVAEQMETSIVRHLSGEKFVTAILAEVRHGTISLINWGHPAPLVLRSDGTVQVAEPPEEAVPIGLTTFGHTRPKPYEIPFADGDQILFYTDGVIEARDGGGAFYPLADRTDLLRSEDPQAALECLRADLLNHVGGPLEDDAAMLLLRR</sequence>
<gene>
    <name evidence="4" type="ORF">Pka01_25430</name>
</gene>
<dbReference type="EMBL" id="BONV01000009">
    <property type="protein sequence ID" value="GIG79416.1"/>
    <property type="molecule type" value="Genomic_DNA"/>
</dbReference>
<dbReference type="SUPFAM" id="SSF81606">
    <property type="entry name" value="PP2C-like"/>
    <property type="match status" value="1"/>
</dbReference>
<feature type="transmembrane region" description="Helical" evidence="2">
    <location>
        <begin position="25"/>
        <end position="43"/>
    </location>
</feature>
<evidence type="ECO:0000256" key="1">
    <source>
        <dbReference type="ARBA" id="ARBA00022801"/>
    </source>
</evidence>